<dbReference type="InterPro" id="IPR031943">
    <property type="entry name" value="CARMIL_C"/>
</dbReference>
<dbReference type="Gene3D" id="2.30.29.30">
    <property type="entry name" value="Pleckstrin-homology domain (PH domain)/Phosphotyrosine-binding domain (PTB)"/>
    <property type="match status" value="1"/>
</dbReference>
<evidence type="ECO:0000256" key="9">
    <source>
        <dbReference type="SAM" id="MobiDB-lite"/>
    </source>
</evidence>
<evidence type="ECO:0000256" key="2">
    <source>
        <dbReference type="ARBA" id="ARBA00004496"/>
    </source>
</evidence>
<keyword evidence="8" id="KW-0472">Membrane</keyword>
<dbReference type="GO" id="GO:0034315">
    <property type="term" value="P:regulation of Arp2/3 complex-mediated actin nucleation"/>
    <property type="evidence" value="ECO:0007669"/>
    <property type="project" value="TreeGrafter"/>
</dbReference>
<feature type="compositionally biased region" description="Polar residues" evidence="9">
    <location>
        <begin position="841"/>
        <end position="854"/>
    </location>
</feature>
<evidence type="ECO:0000256" key="4">
    <source>
        <dbReference type="ARBA" id="ARBA00022475"/>
    </source>
</evidence>
<feature type="non-terminal residue" evidence="12">
    <location>
        <position position="1316"/>
    </location>
</feature>
<feature type="domain" description="CARMIL pleckstrin homology" evidence="11">
    <location>
        <begin position="12"/>
        <end position="108"/>
    </location>
</feature>
<evidence type="ECO:0000256" key="6">
    <source>
        <dbReference type="ARBA" id="ARBA00022614"/>
    </source>
</evidence>
<proteinExistence type="inferred from homology"/>
<gene>
    <name evidence="12" type="ORF">L9F63_003389</name>
</gene>
<comment type="similarity">
    <text evidence="3">Belongs to the CARMIL family.</text>
</comment>
<evidence type="ECO:0000313" key="12">
    <source>
        <dbReference type="EMBL" id="KAJ9582260.1"/>
    </source>
</evidence>
<comment type="subcellular location">
    <subcellularLocation>
        <location evidence="1">Cell membrane</location>
    </subcellularLocation>
    <subcellularLocation>
        <location evidence="2">Cytoplasm</location>
    </subcellularLocation>
</comment>
<dbReference type="Pfam" id="PF13516">
    <property type="entry name" value="LRR_6"/>
    <property type="match status" value="3"/>
</dbReference>
<feature type="compositionally biased region" description="Pro residues" evidence="9">
    <location>
        <begin position="1150"/>
        <end position="1160"/>
    </location>
</feature>
<dbReference type="InterPro" id="IPR032675">
    <property type="entry name" value="LRR_dom_sf"/>
</dbReference>
<keyword evidence="6" id="KW-0433">Leucine-rich repeat</keyword>
<dbReference type="PANTHER" id="PTHR24112:SF66">
    <property type="entry name" value="LEUCINE-RICH REPEAT, ISOFORM F"/>
    <property type="match status" value="1"/>
</dbReference>
<dbReference type="InterPro" id="IPR001611">
    <property type="entry name" value="Leu-rich_rpt"/>
</dbReference>
<dbReference type="GO" id="GO:0016477">
    <property type="term" value="P:cell migration"/>
    <property type="evidence" value="ECO:0007669"/>
    <property type="project" value="TreeGrafter"/>
</dbReference>
<dbReference type="EMBL" id="JASPKZ010007815">
    <property type="protein sequence ID" value="KAJ9582260.1"/>
    <property type="molecule type" value="Genomic_DNA"/>
</dbReference>
<dbReference type="GO" id="GO:0030027">
    <property type="term" value="C:lamellipodium"/>
    <property type="evidence" value="ECO:0007669"/>
    <property type="project" value="TreeGrafter"/>
</dbReference>
<dbReference type="Pfam" id="PF17888">
    <property type="entry name" value="Carm_PH"/>
    <property type="match status" value="1"/>
</dbReference>
<keyword evidence="5" id="KW-0963">Cytoplasm</keyword>
<feature type="compositionally biased region" description="Polar residues" evidence="9">
    <location>
        <begin position="1178"/>
        <end position="1192"/>
    </location>
</feature>
<feature type="non-terminal residue" evidence="12">
    <location>
        <position position="1"/>
    </location>
</feature>
<dbReference type="Proteomes" id="UP001233999">
    <property type="component" value="Unassembled WGS sequence"/>
</dbReference>
<evidence type="ECO:0000259" key="10">
    <source>
        <dbReference type="Pfam" id="PF16000"/>
    </source>
</evidence>
<feature type="region of interest" description="Disordered" evidence="9">
    <location>
        <begin position="979"/>
        <end position="1284"/>
    </location>
</feature>
<dbReference type="InterPro" id="IPR041245">
    <property type="entry name" value="CARMIL_PH"/>
</dbReference>
<dbReference type="SUPFAM" id="SSF52047">
    <property type="entry name" value="RNI-like"/>
    <property type="match status" value="1"/>
</dbReference>
<feature type="compositionally biased region" description="Basic and acidic residues" evidence="9">
    <location>
        <begin position="1078"/>
        <end position="1104"/>
    </location>
</feature>
<accession>A0AAD7ZKA2</accession>
<feature type="compositionally biased region" description="Basic and acidic residues" evidence="9">
    <location>
        <begin position="1232"/>
        <end position="1256"/>
    </location>
</feature>
<evidence type="ECO:0000256" key="1">
    <source>
        <dbReference type="ARBA" id="ARBA00004236"/>
    </source>
</evidence>
<dbReference type="GO" id="GO:0005737">
    <property type="term" value="C:cytoplasm"/>
    <property type="evidence" value="ECO:0007669"/>
    <property type="project" value="UniProtKB-SubCell"/>
</dbReference>
<evidence type="ECO:0000313" key="13">
    <source>
        <dbReference type="Proteomes" id="UP001233999"/>
    </source>
</evidence>
<evidence type="ECO:0000256" key="5">
    <source>
        <dbReference type="ARBA" id="ARBA00022490"/>
    </source>
</evidence>
<keyword evidence="7" id="KW-0677">Repeat</keyword>
<feature type="region of interest" description="Disordered" evidence="9">
    <location>
        <begin position="812"/>
        <end position="883"/>
    </location>
</feature>
<feature type="compositionally biased region" description="Basic residues" evidence="9">
    <location>
        <begin position="860"/>
        <end position="873"/>
    </location>
</feature>
<dbReference type="PANTHER" id="PTHR24112">
    <property type="entry name" value="LEUCINE-RICH REPEAT, ISOFORM F-RELATED"/>
    <property type="match status" value="1"/>
</dbReference>
<dbReference type="InterPro" id="IPR051279">
    <property type="entry name" value="PP1-Reg/Actin-Interact_Protein"/>
</dbReference>
<dbReference type="PROSITE" id="PS51450">
    <property type="entry name" value="LRR"/>
    <property type="match status" value="1"/>
</dbReference>
<keyword evidence="13" id="KW-1185">Reference proteome</keyword>
<feature type="domain" description="CARMIL C-terminal" evidence="10">
    <location>
        <begin position="733"/>
        <end position="1009"/>
    </location>
</feature>
<evidence type="ECO:0000256" key="7">
    <source>
        <dbReference type="ARBA" id="ARBA00022737"/>
    </source>
</evidence>
<evidence type="ECO:0000259" key="11">
    <source>
        <dbReference type="Pfam" id="PF17888"/>
    </source>
</evidence>
<feature type="compositionally biased region" description="Polar residues" evidence="9">
    <location>
        <begin position="1257"/>
        <end position="1270"/>
    </location>
</feature>
<dbReference type="InterPro" id="IPR011993">
    <property type="entry name" value="PH-like_dom_sf"/>
</dbReference>
<dbReference type="GO" id="GO:0005886">
    <property type="term" value="C:plasma membrane"/>
    <property type="evidence" value="ECO:0007669"/>
    <property type="project" value="UniProtKB-SubCell"/>
</dbReference>
<dbReference type="Gene3D" id="3.80.10.10">
    <property type="entry name" value="Ribonuclease Inhibitor"/>
    <property type="match status" value="3"/>
</dbReference>
<evidence type="ECO:0000256" key="8">
    <source>
        <dbReference type="ARBA" id="ARBA00023136"/>
    </source>
</evidence>
<dbReference type="Pfam" id="PF16000">
    <property type="entry name" value="CARMIL_C"/>
    <property type="match status" value="1"/>
</dbReference>
<feature type="compositionally biased region" description="Polar residues" evidence="9">
    <location>
        <begin position="987"/>
        <end position="1016"/>
    </location>
</feature>
<protein>
    <submittedName>
        <fullName evidence="12">Uncharacterized protein</fullName>
    </submittedName>
</protein>
<keyword evidence="4" id="KW-1003">Cell membrane</keyword>
<comment type="caution">
    <text evidence="12">The sequence shown here is derived from an EMBL/GenBank/DDBJ whole genome shotgun (WGS) entry which is preliminary data.</text>
</comment>
<organism evidence="12 13">
    <name type="scientific">Diploptera punctata</name>
    <name type="common">Pacific beetle cockroach</name>
    <dbReference type="NCBI Taxonomy" id="6984"/>
    <lineage>
        <taxon>Eukaryota</taxon>
        <taxon>Metazoa</taxon>
        <taxon>Ecdysozoa</taxon>
        <taxon>Arthropoda</taxon>
        <taxon>Hexapoda</taxon>
        <taxon>Insecta</taxon>
        <taxon>Pterygota</taxon>
        <taxon>Neoptera</taxon>
        <taxon>Polyneoptera</taxon>
        <taxon>Dictyoptera</taxon>
        <taxon>Blattodea</taxon>
        <taxon>Blaberoidea</taxon>
        <taxon>Blaberidae</taxon>
        <taxon>Diplopterinae</taxon>
        <taxon>Diploptera</taxon>
    </lineage>
</organism>
<dbReference type="SMART" id="SM00368">
    <property type="entry name" value="LRR_RI"/>
    <property type="match status" value="6"/>
</dbReference>
<evidence type="ECO:0000256" key="3">
    <source>
        <dbReference type="ARBA" id="ARBA00007298"/>
    </source>
</evidence>
<reference evidence="12" key="1">
    <citation type="journal article" date="2023" name="IScience">
        <title>Live-bearing cockroach genome reveals convergent evolutionary mechanisms linked to viviparity in insects and beyond.</title>
        <authorList>
            <person name="Fouks B."/>
            <person name="Harrison M.C."/>
            <person name="Mikhailova A.A."/>
            <person name="Marchal E."/>
            <person name="English S."/>
            <person name="Carruthers M."/>
            <person name="Jennings E.C."/>
            <person name="Chiamaka E.L."/>
            <person name="Frigard R.A."/>
            <person name="Pippel M."/>
            <person name="Attardo G.M."/>
            <person name="Benoit J.B."/>
            <person name="Bornberg-Bauer E."/>
            <person name="Tobe S.S."/>
        </authorList>
    </citation>
    <scope>NUCLEOTIDE SEQUENCE</scope>
    <source>
        <strain evidence="12">Stay&amp;Tobe</strain>
    </source>
</reference>
<name>A0AAD7ZKA2_DIPPU</name>
<reference evidence="12" key="2">
    <citation type="submission" date="2023-05" db="EMBL/GenBank/DDBJ databases">
        <authorList>
            <person name="Fouks B."/>
        </authorList>
    </citation>
    <scope>NUCLEOTIDE SEQUENCE</scope>
    <source>
        <strain evidence="12">Stay&amp;Tobe</strain>
        <tissue evidence="12">Testes</tissue>
    </source>
</reference>
<sequence length="1316" mass="144699">SVKSLLGKHVKILLKNVVKLETKGDKTENRVLVFSPCRLFLLTAKVPTRIDFHFHYLEIQAIESKKSNQLSLTVGDKVYSFLTNDESGSQEVDAMVMVLATAIRNIFPTVPLQHIIRKVEVLPSKRIQQLQDGEMTRNHDGRGLGPCGGFSTQYACMCDYHGMPYREEVSWDVDTIYLSHDTRELCLRDFDHLDPKDIVPIISALEYNTWFTKLRASNIKLTHESLDRILHVMKKSLSIEELYLDNLGIKWDFAHKLSLALIANNNTPLHTLDLSNNMIEDKGASHLSSPLAKVPKGLIHLNLSHCGLSSKGVNQLAHALSLNKFMPSTLTYLNLSGNNLKEEINNLCNFLAQPNSLTHLDISGTDTPLESFFTSTLSLKHLNMSYCKLPLEALKNLLLGLACNESTIEIELDMSCNNLGAQGAHVLESCIHGIRCIGSLDISENNMDVDLASVVTAVSKNKSIKHLNMGRNLNNMKAKHIASVMDAVVQMIQEEDCVLQSLSIPDSKLKSDLYNLINALGSNQCLQSIDVSGNLMGDAGARLLAKALQINSKLKTIIYDRNNITLQGYCDLAYALESNYTVRYMPFPVYDVVPCMKTSAERTDAVMKKIQDLLHRNVSPKKYSNGQAFRLQQGFLLSSTQQMVDRLVVQTQDTIRALAQESTDNNNDINYATGLIQDADNSKQLLPRLQEVVQRREEAGNPIDVKLKQVADELHSVIVGYLQGTLESMMKCAEDQCPHVLADDRVQSEIRKMCREKNFLSPEFIHTCVVEQSGADIMNKVNELNLAVAAHVSDRITDEVIESLSRSYKTLKRSSTPDVLRSRSRMSSDSSRNDPSESFSMTDTLSQQSDQSPMATPHLSTKRKSLHGRKLRPKSVVDSVDGLSADDIPDLLPSLPKSAEGIINNEVELRPSHHQSHNSNEISFDESLDSVAELPAVGQQLQHLVKGRPRRAKTRAPSRPMLRPTEIIENVQDLGEGLDTFFRPGSVTPTGTPLISPTSDDSSHTFPSEGSPNHQPSTKEEVKSSGGGETKTVRIAPDPVQNCCNSPILKGVPGLLEPAPRSRSSDNLEKYSPLIGRRSQEMKARQEKRTSSPRQDSDPERDKSPSPTVVPCVKLRSTGLAESLRSPTNGFPKGNSGEFKSTIKEITGVKPPPPVAPKPRPWSMVGSDRKSGEFSLPSDGSSTNTSAANTPDSGDALDESTDSGVASMGSGSGPGGEKRSVRELAANLNKHGSGDSEGKKRGGSHSESDVADKESCQRNTIHNSASQSVNRGLRKTENSTNYEEVRGNLADGRVKLALQSTSLCSKAITLISFVDL</sequence>